<evidence type="ECO:0000313" key="2">
    <source>
        <dbReference type="Proteomes" id="UP000078542"/>
    </source>
</evidence>
<proteinExistence type="predicted"/>
<name>A0A195C8G8_9HYME</name>
<accession>A0A195C8G8</accession>
<evidence type="ECO:0000313" key="1">
    <source>
        <dbReference type="EMBL" id="KYM96418.1"/>
    </source>
</evidence>
<protein>
    <submittedName>
        <fullName evidence="1">Uncharacterized protein</fullName>
    </submittedName>
</protein>
<keyword evidence="2" id="KW-1185">Reference proteome</keyword>
<gene>
    <name evidence="1" type="ORF">ALC62_12924</name>
</gene>
<organism evidence="1 2">
    <name type="scientific">Cyphomyrmex costatus</name>
    <dbReference type="NCBI Taxonomy" id="456900"/>
    <lineage>
        <taxon>Eukaryota</taxon>
        <taxon>Metazoa</taxon>
        <taxon>Ecdysozoa</taxon>
        <taxon>Arthropoda</taxon>
        <taxon>Hexapoda</taxon>
        <taxon>Insecta</taxon>
        <taxon>Pterygota</taxon>
        <taxon>Neoptera</taxon>
        <taxon>Endopterygota</taxon>
        <taxon>Hymenoptera</taxon>
        <taxon>Apocrita</taxon>
        <taxon>Aculeata</taxon>
        <taxon>Formicoidea</taxon>
        <taxon>Formicidae</taxon>
        <taxon>Myrmicinae</taxon>
        <taxon>Cyphomyrmex</taxon>
    </lineage>
</organism>
<dbReference type="Proteomes" id="UP000078542">
    <property type="component" value="Unassembled WGS sequence"/>
</dbReference>
<sequence length="242" mass="27679">MGSSLDVPAICMRRKRGLSSRGHGLAYSARKAPSCPAVAALIPVGTRSRLDGMKGRRIKATRYGERPRDTEKHNYCIGVAMERPLRYSTPRRGSRDETVTHGCSWCPPLFPDHTHTRVCEDYARQGDDRSLRLSTMKPGNEPSRRPGLLPNKIYIRIRGDAFLFILTPPYIILEASSSTPLYRSYFSVITPPAVRERFDLLWILDISRYHSSRIRFRIIRVLKKAVRSRSVICYIKMQINDT</sequence>
<dbReference type="AlphaFoldDB" id="A0A195C8G8"/>
<dbReference type="EMBL" id="KQ978219">
    <property type="protein sequence ID" value="KYM96418.1"/>
    <property type="molecule type" value="Genomic_DNA"/>
</dbReference>
<reference evidence="1 2" key="1">
    <citation type="submission" date="2016-03" db="EMBL/GenBank/DDBJ databases">
        <title>Cyphomyrmex costatus WGS genome.</title>
        <authorList>
            <person name="Nygaard S."/>
            <person name="Hu H."/>
            <person name="Boomsma J."/>
            <person name="Zhang G."/>
        </authorList>
    </citation>
    <scope>NUCLEOTIDE SEQUENCE [LARGE SCALE GENOMIC DNA]</scope>
    <source>
        <strain evidence="1">MS0001</strain>
        <tissue evidence="1">Whole body</tissue>
    </source>
</reference>